<keyword evidence="1" id="KW-0472">Membrane</keyword>
<protein>
    <recommendedName>
        <fullName evidence="4">Hydroxylamine reductase</fullName>
    </recommendedName>
</protein>
<comment type="caution">
    <text evidence="2">The sequence shown here is derived from an EMBL/GenBank/DDBJ whole genome shotgun (WGS) entry which is preliminary data.</text>
</comment>
<organism evidence="2 3">
    <name type="scientific">Vibrio nitrifigilis</name>
    <dbReference type="NCBI Taxonomy" id="2789781"/>
    <lineage>
        <taxon>Bacteria</taxon>
        <taxon>Pseudomonadati</taxon>
        <taxon>Pseudomonadota</taxon>
        <taxon>Gammaproteobacteria</taxon>
        <taxon>Vibrionales</taxon>
        <taxon>Vibrionaceae</taxon>
        <taxon>Vibrio</taxon>
    </lineage>
</organism>
<proteinExistence type="predicted"/>
<evidence type="ECO:0000256" key="1">
    <source>
        <dbReference type="SAM" id="Phobius"/>
    </source>
</evidence>
<dbReference type="RefSeq" id="WP_196124859.1">
    <property type="nucleotide sequence ID" value="NZ_JADPMR010000004.1"/>
</dbReference>
<evidence type="ECO:0008006" key="4">
    <source>
        <dbReference type="Google" id="ProtNLM"/>
    </source>
</evidence>
<gene>
    <name evidence="2" type="ORF">I1A42_21065</name>
</gene>
<accession>A0ABS0GKH4</accession>
<evidence type="ECO:0000313" key="2">
    <source>
        <dbReference type="EMBL" id="MBF9002972.1"/>
    </source>
</evidence>
<name>A0ABS0GKH4_9VIBR</name>
<keyword evidence="3" id="KW-1185">Reference proteome</keyword>
<feature type="transmembrane region" description="Helical" evidence="1">
    <location>
        <begin position="6"/>
        <end position="34"/>
    </location>
</feature>
<sequence>MSRLIVTALAVITGIFALMFSLVIAIPLACIALIQGKRFNDQLKRNSFNHRQHASHDVIEGEYEEVIHEKASHN</sequence>
<evidence type="ECO:0000313" key="3">
    <source>
        <dbReference type="Proteomes" id="UP000597206"/>
    </source>
</evidence>
<dbReference type="EMBL" id="JADPMR010000004">
    <property type="protein sequence ID" value="MBF9002972.1"/>
    <property type="molecule type" value="Genomic_DNA"/>
</dbReference>
<keyword evidence="1" id="KW-1133">Transmembrane helix</keyword>
<reference evidence="2 3" key="1">
    <citation type="submission" date="2020-11" db="EMBL/GenBank/DDBJ databases">
        <title>Vibrio nitrifigilis sp. nov., a marine nitrogen-fixing bacterium isolated from the lagoon sediment of an islet inside an atoll.</title>
        <authorList>
            <person name="Wang L.-T."/>
            <person name="Shieh W.Y."/>
        </authorList>
    </citation>
    <scope>NUCLEOTIDE SEQUENCE [LARGE SCALE GENOMIC DNA]</scope>
    <source>
        <strain evidence="2 3">NFV-1</strain>
    </source>
</reference>
<dbReference type="Proteomes" id="UP000597206">
    <property type="component" value="Unassembled WGS sequence"/>
</dbReference>
<keyword evidence="1" id="KW-0812">Transmembrane</keyword>